<gene>
    <name evidence="5" type="ORF">MUK42_31607</name>
</gene>
<dbReference type="Proteomes" id="UP001055439">
    <property type="component" value="Chromosome 4"/>
</dbReference>
<dbReference type="InterPro" id="IPR051801">
    <property type="entry name" value="GH28_Enzymes"/>
</dbReference>
<organism evidence="5 6">
    <name type="scientific">Musa troglodytarum</name>
    <name type="common">fe'i banana</name>
    <dbReference type="NCBI Taxonomy" id="320322"/>
    <lineage>
        <taxon>Eukaryota</taxon>
        <taxon>Viridiplantae</taxon>
        <taxon>Streptophyta</taxon>
        <taxon>Embryophyta</taxon>
        <taxon>Tracheophyta</taxon>
        <taxon>Spermatophyta</taxon>
        <taxon>Magnoliopsida</taxon>
        <taxon>Liliopsida</taxon>
        <taxon>Zingiberales</taxon>
        <taxon>Musaceae</taxon>
        <taxon>Musa</taxon>
    </lineage>
</organism>
<proteinExistence type="inferred from homology"/>
<evidence type="ECO:0000313" key="5">
    <source>
        <dbReference type="EMBL" id="URD97648.1"/>
    </source>
</evidence>
<keyword evidence="2 4" id="KW-0378">Hydrolase</keyword>
<dbReference type="OrthoDB" id="187139at2759"/>
<reference evidence="5" key="1">
    <citation type="submission" date="2022-05" db="EMBL/GenBank/DDBJ databases">
        <title>The Musa troglodytarum L. genome provides insights into the mechanism of non-climacteric behaviour and enrichment of carotenoids.</title>
        <authorList>
            <person name="Wang J."/>
        </authorList>
    </citation>
    <scope>NUCLEOTIDE SEQUENCE</scope>
    <source>
        <tissue evidence="5">Leaf</tissue>
    </source>
</reference>
<keyword evidence="6" id="KW-1185">Reference proteome</keyword>
<name>A0A9E7JY48_9LILI</name>
<evidence type="ECO:0000256" key="1">
    <source>
        <dbReference type="ARBA" id="ARBA00008834"/>
    </source>
</evidence>
<sequence>MSLIQGNGLRDVTITGENGTIDGQGDVWWNMWRQKTLRFTRPHLLELKHSTDVIISNVVFQDSPFWNIHPVYCSNVVVKNVTVLAPYDSADTDGVDPGDDLVAVKSGRDEYGIAYSRPSSGITGRRVAGSNPYAGIATGSETIENVFAENLDEITISDVNLNDVGKASRIAGNAGNHPDDGYDPNALPVVEGLTIKNVWGVSIEPPGSLQGIKHSLFTRICLSNVNLTVNSSGEVPWTCADVSGGAPEVRASPCPELTSGDGIRFCTNALRQQFVCQT</sequence>
<dbReference type="SUPFAM" id="SSF51126">
    <property type="entry name" value="Pectin lyase-like"/>
    <property type="match status" value="1"/>
</dbReference>
<protein>
    <submittedName>
        <fullName evidence="5">Glycosyl hydrolases family 28</fullName>
    </submittedName>
</protein>
<keyword evidence="3 4" id="KW-0326">Glycosidase</keyword>
<evidence type="ECO:0000313" key="6">
    <source>
        <dbReference type="Proteomes" id="UP001055439"/>
    </source>
</evidence>
<evidence type="ECO:0000256" key="3">
    <source>
        <dbReference type="ARBA" id="ARBA00023295"/>
    </source>
</evidence>
<dbReference type="Pfam" id="PF00295">
    <property type="entry name" value="Glyco_hydro_28"/>
    <property type="match status" value="1"/>
</dbReference>
<dbReference type="InterPro" id="IPR012334">
    <property type="entry name" value="Pectin_lyas_fold"/>
</dbReference>
<dbReference type="GO" id="GO:0004650">
    <property type="term" value="F:polygalacturonase activity"/>
    <property type="evidence" value="ECO:0007669"/>
    <property type="project" value="InterPro"/>
</dbReference>
<dbReference type="Gene3D" id="2.160.20.10">
    <property type="entry name" value="Single-stranded right-handed beta-helix, Pectin lyase-like"/>
    <property type="match status" value="1"/>
</dbReference>
<accession>A0A9E7JY48</accession>
<dbReference type="AlphaFoldDB" id="A0A9E7JY48"/>
<dbReference type="PANTHER" id="PTHR31339">
    <property type="entry name" value="PECTIN LYASE-RELATED"/>
    <property type="match status" value="1"/>
</dbReference>
<dbReference type="GO" id="GO:0005975">
    <property type="term" value="P:carbohydrate metabolic process"/>
    <property type="evidence" value="ECO:0007669"/>
    <property type="project" value="InterPro"/>
</dbReference>
<dbReference type="PANTHER" id="PTHR31339:SF16">
    <property type="entry name" value="OS01G0618900 PROTEIN"/>
    <property type="match status" value="1"/>
</dbReference>
<dbReference type="InterPro" id="IPR000743">
    <property type="entry name" value="Glyco_hydro_28"/>
</dbReference>
<dbReference type="EMBL" id="CP097506">
    <property type="protein sequence ID" value="URD97648.1"/>
    <property type="molecule type" value="Genomic_DNA"/>
</dbReference>
<dbReference type="InterPro" id="IPR011050">
    <property type="entry name" value="Pectin_lyase_fold/virulence"/>
</dbReference>
<evidence type="ECO:0000256" key="2">
    <source>
        <dbReference type="ARBA" id="ARBA00022801"/>
    </source>
</evidence>
<comment type="similarity">
    <text evidence="1 4">Belongs to the glycosyl hydrolase 28 family.</text>
</comment>
<evidence type="ECO:0000256" key="4">
    <source>
        <dbReference type="RuleBase" id="RU361169"/>
    </source>
</evidence>